<dbReference type="PANTHER" id="PTHR43798:SF5">
    <property type="entry name" value="MONOACYLGLYCEROL LIPASE ABHD6"/>
    <property type="match status" value="1"/>
</dbReference>
<sequence>MNSLVKHGIKLAAGLLLCGLSLSASASIGQWTFETNRSFEAMLAGLDEQSVNVGKDKWIYYVKQDSDNKADTCLVLIHGFTAEASHWFRFARNIDSAGCMIVPDLPGFGRSSYFPESDYAISQQVARLNHFLQHLDLAKRYHLVGSSMGGHIAALYTITHPEDVSSLTLVNAAGVITPTQTELDKGKGENSRPIFEPETQADYERTLDMTMSDPPWVPFWVRNYLGEEAIARTPRHRQIFRQVYRKDLLDNQLSNIFVPTLILWGDQDKLLSPDMADVFHNKIPGSEKVIFNNIGHLPFLEVPSKAADVIDLHISQR</sequence>
<dbReference type="Gene3D" id="3.40.50.1820">
    <property type="entry name" value="alpha/beta hydrolase"/>
    <property type="match status" value="1"/>
</dbReference>
<accession>A0A1C3EQ29</accession>
<dbReference type="STRING" id="1080227.A8L45_04085"/>
<evidence type="ECO:0000313" key="3">
    <source>
        <dbReference type="EMBL" id="ODA35351.1"/>
    </source>
</evidence>
<dbReference type="InterPro" id="IPR029058">
    <property type="entry name" value="AB_hydrolase_fold"/>
</dbReference>
<evidence type="ECO:0000313" key="4">
    <source>
        <dbReference type="Proteomes" id="UP000094936"/>
    </source>
</evidence>
<dbReference type="GO" id="GO:0046464">
    <property type="term" value="P:acylglycerol catabolic process"/>
    <property type="evidence" value="ECO:0007669"/>
    <property type="project" value="TreeGrafter"/>
</dbReference>
<comment type="caution">
    <text evidence="3">The sequence shown here is derived from an EMBL/GenBank/DDBJ whole genome shotgun (WGS) entry which is preliminary data.</text>
</comment>
<feature type="signal peptide" evidence="1">
    <location>
        <begin position="1"/>
        <end position="26"/>
    </location>
</feature>
<keyword evidence="4" id="KW-1185">Reference proteome</keyword>
<dbReference type="InterPro" id="IPR000073">
    <property type="entry name" value="AB_hydrolase_1"/>
</dbReference>
<dbReference type="SUPFAM" id="SSF53474">
    <property type="entry name" value="alpha/beta-Hydrolases"/>
    <property type="match status" value="1"/>
</dbReference>
<dbReference type="PANTHER" id="PTHR43798">
    <property type="entry name" value="MONOACYLGLYCEROL LIPASE"/>
    <property type="match status" value="1"/>
</dbReference>
<feature type="domain" description="AB hydrolase-1" evidence="2">
    <location>
        <begin position="74"/>
        <end position="301"/>
    </location>
</feature>
<evidence type="ECO:0000259" key="2">
    <source>
        <dbReference type="Pfam" id="PF00561"/>
    </source>
</evidence>
<organism evidence="3 4">
    <name type="scientific">Veronia pacifica</name>
    <dbReference type="NCBI Taxonomy" id="1080227"/>
    <lineage>
        <taxon>Bacteria</taxon>
        <taxon>Pseudomonadati</taxon>
        <taxon>Pseudomonadota</taxon>
        <taxon>Gammaproteobacteria</taxon>
        <taxon>Vibrionales</taxon>
        <taxon>Vibrionaceae</taxon>
        <taxon>Veronia</taxon>
    </lineage>
</organism>
<protein>
    <recommendedName>
        <fullName evidence="2">AB hydrolase-1 domain-containing protein</fullName>
    </recommendedName>
</protein>
<dbReference type="RefSeq" id="WP_068899511.1">
    <property type="nucleotide sequence ID" value="NZ_JBHUIF010000003.1"/>
</dbReference>
<name>A0A1C3EQ29_9GAMM</name>
<feature type="chain" id="PRO_5008673325" description="AB hydrolase-1 domain-containing protein" evidence="1">
    <location>
        <begin position="27"/>
        <end position="317"/>
    </location>
</feature>
<keyword evidence="1" id="KW-0732">Signal</keyword>
<dbReference type="AlphaFoldDB" id="A0A1C3EQ29"/>
<dbReference type="OrthoDB" id="9780765at2"/>
<dbReference type="Pfam" id="PF00561">
    <property type="entry name" value="Abhydrolase_1"/>
    <property type="match status" value="1"/>
</dbReference>
<dbReference type="EMBL" id="LYBM01000004">
    <property type="protein sequence ID" value="ODA35351.1"/>
    <property type="molecule type" value="Genomic_DNA"/>
</dbReference>
<evidence type="ECO:0000256" key="1">
    <source>
        <dbReference type="SAM" id="SignalP"/>
    </source>
</evidence>
<proteinExistence type="predicted"/>
<dbReference type="Proteomes" id="UP000094936">
    <property type="component" value="Unassembled WGS sequence"/>
</dbReference>
<dbReference type="GO" id="GO:0016020">
    <property type="term" value="C:membrane"/>
    <property type="evidence" value="ECO:0007669"/>
    <property type="project" value="TreeGrafter"/>
</dbReference>
<reference evidence="3 4" key="1">
    <citation type="submission" date="2016-05" db="EMBL/GenBank/DDBJ databases">
        <title>Genomic Taxonomy of the Vibrionaceae.</title>
        <authorList>
            <person name="Gomez-Gil B."/>
            <person name="Enciso-Ibarra J."/>
        </authorList>
    </citation>
    <scope>NUCLEOTIDE SEQUENCE [LARGE SCALE GENOMIC DNA]</scope>
    <source>
        <strain evidence="3 4">CAIM 1920</strain>
    </source>
</reference>
<gene>
    <name evidence="3" type="ORF">A8L45_04085</name>
</gene>
<dbReference type="InterPro" id="IPR050266">
    <property type="entry name" value="AB_hydrolase_sf"/>
</dbReference>
<dbReference type="PRINTS" id="PR00111">
    <property type="entry name" value="ABHYDROLASE"/>
</dbReference>
<dbReference type="GO" id="GO:0047372">
    <property type="term" value="F:monoacylglycerol lipase activity"/>
    <property type="evidence" value="ECO:0007669"/>
    <property type="project" value="TreeGrafter"/>
</dbReference>